<dbReference type="PROSITE" id="PS51186">
    <property type="entry name" value="GNAT"/>
    <property type="match status" value="1"/>
</dbReference>
<dbReference type="Pfam" id="PF19133">
    <property type="entry name" value="DUF5816"/>
    <property type="match status" value="1"/>
</dbReference>
<keyword evidence="2" id="KW-0012">Acyltransferase</keyword>
<reference evidence="4 5" key="1">
    <citation type="journal article" date="2019" name="Int. J. Syst. Evol. Microbiol.">
        <title>The Global Catalogue of Microorganisms (GCM) 10K type strain sequencing project: providing services to taxonomists for standard genome sequencing and annotation.</title>
        <authorList>
            <consortium name="The Broad Institute Genomics Platform"/>
            <consortium name="The Broad Institute Genome Sequencing Center for Infectious Disease"/>
            <person name="Wu L."/>
            <person name="Ma J."/>
        </authorList>
    </citation>
    <scope>NUCLEOTIDE SEQUENCE [LARGE SCALE GENOMIC DNA]</scope>
    <source>
        <strain evidence="4 5">JCM 17504</strain>
    </source>
</reference>
<dbReference type="SUPFAM" id="SSF55729">
    <property type="entry name" value="Acyl-CoA N-acyltransferases (Nat)"/>
    <property type="match status" value="1"/>
</dbReference>
<sequence>MQVREARTEDIAGMQTVAERSLSATYSHFVDEEVIEHAVSEWYSDENLESEFQSRGMLFLVALEGGDVVGFSQSDMLPDVPEGNILWLHVDPDYRGEGVGTTLLGRTQEELREKGVETLMGLVLADNEEGNQFYEDNGFTKVSERTAEIGDQTYTENVYAETETAVLEPRQYENETLYINRAESSRGSKAPFFAVFTGEDAKTRYGYFCSNCESFDNSMDSMERIQCNDCENKRKAARWDSAYL</sequence>
<evidence type="ECO:0000313" key="4">
    <source>
        <dbReference type="EMBL" id="GAA5056871.1"/>
    </source>
</evidence>
<dbReference type="EMBL" id="BAABKX010000015">
    <property type="protein sequence ID" value="GAA5056871.1"/>
    <property type="molecule type" value="Genomic_DNA"/>
</dbReference>
<dbReference type="InterPro" id="IPR050832">
    <property type="entry name" value="Bact_Acetyltransf"/>
</dbReference>
<dbReference type="InterPro" id="IPR000182">
    <property type="entry name" value="GNAT_dom"/>
</dbReference>
<comment type="caution">
    <text evidence="4">The sequence shown here is derived from an EMBL/GenBank/DDBJ whole genome shotgun (WGS) entry which is preliminary data.</text>
</comment>
<organism evidence="4 5">
    <name type="scientific">Haladaptatus pallidirubidus</name>
    <dbReference type="NCBI Taxonomy" id="1008152"/>
    <lineage>
        <taxon>Archaea</taxon>
        <taxon>Methanobacteriati</taxon>
        <taxon>Methanobacteriota</taxon>
        <taxon>Stenosarchaea group</taxon>
        <taxon>Halobacteria</taxon>
        <taxon>Halobacteriales</taxon>
        <taxon>Haladaptataceae</taxon>
        <taxon>Haladaptatus</taxon>
    </lineage>
</organism>
<feature type="domain" description="N-acetyltransferase" evidence="3">
    <location>
        <begin position="1"/>
        <end position="161"/>
    </location>
</feature>
<dbReference type="PANTHER" id="PTHR43877">
    <property type="entry name" value="AMINOALKYLPHOSPHONATE N-ACETYLTRANSFERASE-RELATED-RELATED"/>
    <property type="match status" value="1"/>
</dbReference>
<keyword evidence="5" id="KW-1185">Reference proteome</keyword>
<dbReference type="CDD" id="cd04301">
    <property type="entry name" value="NAT_SF"/>
    <property type="match status" value="1"/>
</dbReference>
<dbReference type="RefSeq" id="WP_227774047.1">
    <property type="nucleotide sequence ID" value="NZ_BAABKX010000015.1"/>
</dbReference>
<proteinExistence type="predicted"/>
<dbReference type="Gene3D" id="3.40.630.30">
    <property type="match status" value="1"/>
</dbReference>
<dbReference type="InterPro" id="IPR043854">
    <property type="entry name" value="DUF5816"/>
</dbReference>
<name>A0AAV3ULE3_9EURY</name>
<dbReference type="Pfam" id="PF00583">
    <property type="entry name" value="Acetyltransf_1"/>
    <property type="match status" value="1"/>
</dbReference>
<dbReference type="InterPro" id="IPR016181">
    <property type="entry name" value="Acyl_CoA_acyltransferase"/>
</dbReference>
<evidence type="ECO:0000256" key="2">
    <source>
        <dbReference type="ARBA" id="ARBA00023315"/>
    </source>
</evidence>
<keyword evidence="1" id="KW-0808">Transferase</keyword>
<dbReference type="GeneID" id="68614304"/>
<gene>
    <name evidence="4" type="ORF">GCM10025751_38290</name>
</gene>
<evidence type="ECO:0000259" key="3">
    <source>
        <dbReference type="PROSITE" id="PS51186"/>
    </source>
</evidence>
<dbReference type="PANTHER" id="PTHR43877:SF1">
    <property type="entry name" value="ACETYLTRANSFERASE"/>
    <property type="match status" value="1"/>
</dbReference>
<accession>A0AAV3ULE3</accession>
<dbReference type="AlphaFoldDB" id="A0AAV3ULE3"/>
<protein>
    <submittedName>
        <fullName evidence="4">GNAT family N-acetyltransferase</fullName>
    </submittedName>
</protein>
<dbReference type="Proteomes" id="UP001501729">
    <property type="component" value="Unassembled WGS sequence"/>
</dbReference>
<evidence type="ECO:0000313" key="5">
    <source>
        <dbReference type="Proteomes" id="UP001501729"/>
    </source>
</evidence>
<evidence type="ECO:0000256" key="1">
    <source>
        <dbReference type="ARBA" id="ARBA00022679"/>
    </source>
</evidence>
<dbReference type="GO" id="GO:0016747">
    <property type="term" value="F:acyltransferase activity, transferring groups other than amino-acyl groups"/>
    <property type="evidence" value="ECO:0007669"/>
    <property type="project" value="InterPro"/>
</dbReference>